<dbReference type="EMBL" id="JAGPXD010000002">
    <property type="protein sequence ID" value="KAH7368938.1"/>
    <property type="molecule type" value="Genomic_DNA"/>
</dbReference>
<dbReference type="Proteomes" id="UP000813385">
    <property type="component" value="Unassembled WGS sequence"/>
</dbReference>
<dbReference type="AlphaFoldDB" id="A0A8K0X6J2"/>
<comment type="caution">
    <text evidence="1">The sequence shown here is derived from an EMBL/GenBank/DDBJ whole genome shotgun (WGS) entry which is preliminary data.</text>
</comment>
<accession>A0A8K0X6J2</accession>
<keyword evidence="2" id="KW-1185">Reference proteome</keyword>
<gene>
    <name evidence="1" type="ORF">B0T11DRAFT_68644</name>
</gene>
<reference evidence="1" key="1">
    <citation type="journal article" date="2021" name="Nat. Commun.">
        <title>Genetic determinants of endophytism in the Arabidopsis root mycobiome.</title>
        <authorList>
            <person name="Mesny F."/>
            <person name="Miyauchi S."/>
            <person name="Thiergart T."/>
            <person name="Pickel B."/>
            <person name="Atanasova L."/>
            <person name="Karlsson M."/>
            <person name="Huettel B."/>
            <person name="Barry K.W."/>
            <person name="Haridas S."/>
            <person name="Chen C."/>
            <person name="Bauer D."/>
            <person name="Andreopoulos W."/>
            <person name="Pangilinan J."/>
            <person name="LaButti K."/>
            <person name="Riley R."/>
            <person name="Lipzen A."/>
            <person name="Clum A."/>
            <person name="Drula E."/>
            <person name="Henrissat B."/>
            <person name="Kohler A."/>
            <person name="Grigoriev I.V."/>
            <person name="Martin F.M."/>
            <person name="Hacquard S."/>
        </authorList>
    </citation>
    <scope>NUCLEOTIDE SEQUENCE</scope>
    <source>
        <strain evidence="1">MPI-CAGE-AT-0016</strain>
    </source>
</reference>
<protein>
    <submittedName>
        <fullName evidence="1">Uncharacterized protein</fullName>
    </submittedName>
</protein>
<name>A0A8K0X6J2_9PEZI</name>
<evidence type="ECO:0000313" key="2">
    <source>
        <dbReference type="Proteomes" id="UP000813385"/>
    </source>
</evidence>
<organism evidence="1 2">
    <name type="scientific">Plectosphaerella cucumerina</name>
    <dbReference type="NCBI Taxonomy" id="40658"/>
    <lineage>
        <taxon>Eukaryota</taxon>
        <taxon>Fungi</taxon>
        <taxon>Dikarya</taxon>
        <taxon>Ascomycota</taxon>
        <taxon>Pezizomycotina</taxon>
        <taxon>Sordariomycetes</taxon>
        <taxon>Hypocreomycetidae</taxon>
        <taxon>Glomerellales</taxon>
        <taxon>Plectosphaerellaceae</taxon>
        <taxon>Plectosphaerella</taxon>
    </lineage>
</organism>
<evidence type="ECO:0000313" key="1">
    <source>
        <dbReference type="EMBL" id="KAH7368938.1"/>
    </source>
</evidence>
<sequence length="227" mass="24058">MTQVISNEITGVPRGGTLPRGGCPVHPAAIPACPGQPLSLSLSLSCLAPGPAENNGGWVGYDHSGARGKTGRLCATVRDPARSAGPPWSAPFPEPIPLTSPTPECVRDAAKMDGETTPNCLEWAKKSPHPPPHEGLPIVRTTLRQGASLAEAGVFDERPVPRSRPPFSSLPSIHNPSATRSLPVFLIPFSPFTCSRSLSSKEHLSFDTIFLRHTRSCQPHDNSSSAL</sequence>
<proteinExistence type="predicted"/>